<keyword evidence="3" id="KW-1185">Reference proteome</keyword>
<evidence type="ECO:0000313" key="3">
    <source>
        <dbReference type="Proteomes" id="UP000233100"/>
    </source>
</evidence>
<accession>A0A7N9CKL3</accession>
<evidence type="ECO:0000313" key="2">
    <source>
        <dbReference type="Ensembl" id="ENSMFAP00000050105.1"/>
    </source>
</evidence>
<dbReference type="Ensembl" id="ENSMFAT00000099717.1">
    <property type="protein sequence ID" value="ENSMFAP00000063684.1"/>
    <property type="gene ID" value="ENSMFAG00000063947.1"/>
</dbReference>
<proteinExistence type="predicted"/>
<organism evidence="2 3">
    <name type="scientific">Macaca fascicularis</name>
    <name type="common">Crab-eating macaque</name>
    <name type="synonym">Cynomolgus monkey</name>
    <dbReference type="NCBI Taxonomy" id="9541"/>
    <lineage>
        <taxon>Eukaryota</taxon>
        <taxon>Metazoa</taxon>
        <taxon>Chordata</taxon>
        <taxon>Craniata</taxon>
        <taxon>Vertebrata</taxon>
        <taxon>Euteleostomi</taxon>
        <taxon>Mammalia</taxon>
        <taxon>Eutheria</taxon>
        <taxon>Euarchontoglires</taxon>
        <taxon>Primates</taxon>
        <taxon>Haplorrhini</taxon>
        <taxon>Catarrhini</taxon>
        <taxon>Cercopithecidae</taxon>
        <taxon>Cercopithecinae</taxon>
        <taxon>Macaca</taxon>
    </lineage>
</organism>
<dbReference type="AlphaFoldDB" id="A0A7N9CKL3"/>
<reference evidence="2 3" key="1">
    <citation type="submission" date="2013-03" db="EMBL/GenBank/DDBJ databases">
        <authorList>
            <person name="Warren W."/>
            <person name="Wilson R.K."/>
        </authorList>
    </citation>
    <scope>NUCLEOTIDE SEQUENCE</scope>
</reference>
<reference evidence="2" key="2">
    <citation type="submission" date="2025-05" db="UniProtKB">
        <authorList>
            <consortium name="Ensembl"/>
        </authorList>
    </citation>
    <scope>IDENTIFICATION</scope>
</reference>
<dbReference type="GeneTree" id="ENSGT00910000148076"/>
<dbReference type="Ensembl" id="ENSMFAT00000072423.1">
    <property type="protein sequence ID" value="ENSMFAP00000050105.1"/>
    <property type="gene ID" value="ENSMFAG00000063947.1"/>
</dbReference>
<feature type="region of interest" description="Disordered" evidence="1">
    <location>
        <begin position="1"/>
        <end position="44"/>
    </location>
</feature>
<dbReference type="Proteomes" id="UP000233100">
    <property type="component" value="Chromosome 10"/>
</dbReference>
<protein>
    <submittedName>
        <fullName evidence="2">Uncharacterized protein</fullName>
    </submittedName>
</protein>
<name>A0A7N9CKL3_MACFA</name>
<evidence type="ECO:0000256" key="1">
    <source>
        <dbReference type="SAM" id="MobiDB-lite"/>
    </source>
</evidence>
<sequence>MDLMLLETSTGVRSQKGRPRTVPGLPLRLERPVNPSEGPRPRSGLTGVCHCSPELRTPPPNIHTCHSCPPPGITSLPHLALHLSKVTLLLTESIPSACLAWTPNHVIYSQ</sequence>